<dbReference type="AlphaFoldDB" id="A0A8J3MVT7"/>
<organism evidence="3 4">
    <name type="scientific">Ktedonospora formicarum</name>
    <dbReference type="NCBI Taxonomy" id="2778364"/>
    <lineage>
        <taxon>Bacteria</taxon>
        <taxon>Bacillati</taxon>
        <taxon>Chloroflexota</taxon>
        <taxon>Ktedonobacteria</taxon>
        <taxon>Ktedonobacterales</taxon>
        <taxon>Ktedonobacteraceae</taxon>
        <taxon>Ktedonospora</taxon>
    </lineage>
</organism>
<evidence type="ECO:0000259" key="2">
    <source>
        <dbReference type="Pfam" id="PF22725"/>
    </source>
</evidence>
<gene>
    <name evidence="3" type="ORF">KSX_88600</name>
</gene>
<dbReference type="InterPro" id="IPR052515">
    <property type="entry name" value="Gfo/Idh/MocA_Oxidoreductase"/>
</dbReference>
<dbReference type="InterPro" id="IPR055170">
    <property type="entry name" value="GFO_IDH_MocA-like_dom"/>
</dbReference>
<dbReference type="InterPro" id="IPR036291">
    <property type="entry name" value="NAD(P)-bd_dom_sf"/>
</dbReference>
<dbReference type="EMBL" id="BNJF01000009">
    <property type="protein sequence ID" value="GHO50697.1"/>
    <property type="molecule type" value="Genomic_DNA"/>
</dbReference>
<dbReference type="Pfam" id="PF01408">
    <property type="entry name" value="GFO_IDH_MocA"/>
    <property type="match status" value="1"/>
</dbReference>
<evidence type="ECO:0000259" key="1">
    <source>
        <dbReference type="Pfam" id="PF01408"/>
    </source>
</evidence>
<dbReference type="PANTHER" id="PTHR43249">
    <property type="entry name" value="UDP-N-ACETYL-2-AMINO-2-DEOXY-D-GLUCURONATE OXIDASE"/>
    <property type="match status" value="1"/>
</dbReference>
<accession>A0A8J3MVT7</accession>
<dbReference type="InterPro" id="IPR000683">
    <property type="entry name" value="Gfo/Idh/MocA-like_OxRdtase_N"/>
</dbReference>
<proteinExistence type="predicted"/>
<protein>
    <submittedName>
        <fullName evidence="3">Oxidoreductase</fullName>
    </submittedName>
</protein>
<dbReference type="GO" id="GO:0000166">
    <property type="term" value="F:nucleotide binding"/>
    <property type="evidence" value="ECO:0007669"/>
    <property type="project" value="InterPro"/>
</dbReference>
<name>A0A8J3MVT7_9CHLR</name>
<dbReference type="SUPFAM" id="SSF55347">
    <property type="entry name" value="Glyceraldehyde-3-phosphate dehydrogenase-like, C-terminal domain"/>
    <property type="match status" value="1"/>
</dbReference>
<evidence type="ECO:0000313" key="4">
    <source>
        <dbReference type="Proteomes" id="UP000612362"/>
    </source>
</evidence>
<dbReference type="SUPFAM" id="SSF51735">
    <property type="entry name" value="NAD(P)-binding Rossmann-fold domains"/>
    <property type="match status" value="1"/>
</dbReference>
<evidence type="ECO:0000313" key="3">
    <source>
        <dbReference type="EMBL" id="GHO50697.1"/>
    </source>
</evidence>
<dbReference type="Gene3D" id="3.40.50.720">
    <property type="entry name" value="NAD(P)-binding Rossmann-like Domain"/>
    <property type="match status" value="1"/>
</dbReference>
<dbReference type="PANTHER" id="PTHR43249:SF1">
    <property type="entry name" value="D-GLUCOSIDE 3-DEHYDROGENASE"/>
    <property type="match status" value="1"/>
</dbReference>
<reference evidence="3" key="1">
    <citation type="submission" date="2020-10" db="EMBL/GenBank/DDBJ databases">
        <title>Taxonomic study of unclassified bacteria belonging to the class Ktedonobacteria.</title>
        <authorList>
            <person name="Yabe S."/>
            <person name="Wang C.M."/>
            <person name="Zheng Y."/>
            <person name="Sakai Y."/>
            <person name="Cavaletti L."/>
            <person name="Monciardini P."/>
            <person name="Donadio S."/>
        </authorList>
    </citation>
    <scope>NUCLEOTIDE SEQUENCE</scope>
    <source>
        <strain evidence="3">SOSP1-1</strain>
    </source>
</reference>
<dbReference type="Gene3D" id="3.30.360.10">
    <property type="entry name" value="Dihydrodipicolinate Reductase, domain 2"/>
    <property type="match status" value="1"/>
</dbReference>
<comment type="caution">
    <text evidence="3">The sequence shown here is derived from an EMBL/GenBank/DDBJ whole genome shotgun (WGS) entry which is preliminary data.</text>
</comment>
<sequence length="343" mass="38582">MRALNELKDRIEVVAAVDVVHDRVEAFSKENGIPSFYLDASEMLEKVQPDLVHIATPPNIHYPLIIQSLQAGASVFCEKPLCTSLAELDRIASVEQQTGKYCSSVFQWRFGSKGQHFKQLIQEDVLGHPLVGICQTTWFRNAAYYEVPWRGKWSTEGGGPTMGHGIHAMDLFLWLLGEWDEVSAFTDTLDRAIEVEDVSLAMVRFKNRALGSIVNSVLSPREETYLRFDFQKASVELTGLYGYTNENWRFTQPKGQESEAVLARWDELALNTPSSHKTQLSQLLDSLDQKKRPLSSTPDIRPTLEFLTAIYKSAATRQIVQQGSIVAGDPFYDHVSGIRQQGS</sequence>
<dbReference type="Pfam" id="PF22725">
    <property type="entry name" value="GFO_IDH_MocA_C3"/>
    <property type="match status" value="1"/>
</dbReference>
<feature type="domain" description="GFO/IDH/MocA-like oxidoreductase" evidence="2">
    <location>
        <begin position="116"/>
        <end position="234"/>
    </location>
</feature>
<dbReference type="Proteomes" id="UP000612362">
    <property type="component" value="Unassembled WGS sequence"/>
</dbReference>
<keyword evidence="4" id="KW-1185">Reference proteome</keyword>
<feature type="domain" description="Gfo/Idh/MocA-like oxidoreductase N-terminal" evidence="1">
    <location>
        <begin position="2"/>
        <end position="103"/>
    </location>
</feature>